<dbReference type="InterPro" id="IPR009027">
    <property type="entry name" value="Ribosomal_bL9/RNase_H1_N"/>
</dbReference>
<gene>
    <name evidence="2" type="ORF">ASCRUDRAFT_54014</name>
</gene>
<dbReference type="SUPFAM" id="SSF55658">
    <property type="entry name" value="L9 N-domain-like"/>
    <property type="match status" value="1"/>
</dbReference>
<dbReference type="GeneID" id="30964773"/>
<proteinExistence type="predicted"/>
<feature type="domain" description="Ribonuclease H1 N-terminal" evidence="1">
    <location>
        <begin position="1"/>
        <end position="41"/>
    </location>
</feature>
<feature type="non-terminal residue" evidence="2">
    <location>
        <position position="1"/>
    </location>
</feature>
<dbReference type="Gene3D" id="3.40.970.10">
    <property type="entry name" value="Ribonuclease H1, N-terminal domain"/>
    <property type="match status" value="1"/>
</dbReference>
<keyword evidence="3" id="KW-1185">Reference proteome</keyword>
<dbReference type="EMBL" id="KV454475">
    <property type="protein sequence ID" value="ODV64411.1"/>
    <property type="molecule type" value="Genomic_DNA"/>
</dbReference>
<organism evidence="2 3">
    <name type="scientific">Ascoidea rubescens DSM 1968</name>
    <dbReference type="NCBI Taxonomy" id="1344418"/>
    <lineage>
        <taxon>Eukaryota</taxon>
        <taxon>Fungi</taxon>
        <taxon>Dikarya</taxon>
        <taxon>Ascomycota</taxon>
        <taxon>Saccharomycotina</taxon>
        <taxon>Saccharomycetes</taxon>
        <taxon>Ascoideaceae</taxon>
        <taxon>Ascoidea</taxon>
    </lineage>
</organism>
<dbReference type="InterPro" id="IPR011320">
    <property type="entry name" value="RNase_H1_N"/>
</dbReference>
<name>A0A1D2VS31_9ASCO</name>
<sequence>VVRRGYEPGIYFDYQCCQKQVEGCPDNQFKKFNSFEEAYNYYKSKIYLNNRTRI</sequence>
<evidence type="ECO:0000313" key="3">
    <source>
        <dbReference type="Proteomes" id="UP000095038"/>
    </source>
</evidence>
<protein>
    <recommendedName>
        <fullName evidence="1">Ribonuclease H1 N-terminal domain-containing protein</fullName>
    </recommendedName>
</protein>
<dbReference type="InParanoid" id="A0A1D2VS31"/>
<accession>A0A1D2VS31</accession>
<evidence type="ECO:0000313" key="2">
    <source>
        <dbReference type="EMBL" id="ODV64411.1"/>
    </source>
</evidence>
<dbReference type="Pfam" id="PF01693">
    <property type="entry name" value="Cauli_VI"/>
    <property type="match status" value="1"/>
</dbReference>
<dbReference type="InterPro" id="IPR037056">
    <property type="entry name" value="RNase_H1_N_sf"/>
</dbReference>
<evidence type="ECO:0000259" key="1">
    <source>
        <dbReference type="Pfam" id="PF01693"/>
    </source>
</evidence>
<dbReference type="RefSeq" id="XP_020050718.1">
    <property type="nucleotide sequence ID" value="XM_020191137.1"/>
</dbReference>
<feature type="non-terminal residue" evidence="2">
    <location>
        <position position="54"/>
    </location>
</feature>
<dbReference type="OrthoDB" id="432234at2759"/>
<dbReference type="AlphaFoldDB" id="A0A1D2VS31"/>
<reference evidence="3" key="1">
    <citation type="submission" date="2016-05" db="EMBL/GenBank/DDBJ databases">
        <title>Comparative genomics of biotechnologically important yeasts.</title>
        <authorList>
            <consortium name="DOE Joint Genome Institute"/>
            <person name="Riley R."/>
            <person name="Haridas S."/>
            <person name="Wolfe K.H."/>
            <person name="Lopes M.R."/>
            <person name="Hittinger C.T."/>
            <person name="Goker M."/>
            <person name="Salamov A."/>
            <person name="Wisecaver J."/>
            <person name="Long T.M."/>
            <person name="Aerts A.L."/>
            <person name="Barry K."/>
            <person name="Choi C."/>
            <person name="Clum A."/>
            <person name="Coughlan A.Y."/>
            <person name="Deshpande S."/>
            <person name="Douglass A.P."/>
            <person name="Hanson S.J."/>
            <person name="Klenk H.-P."/>
            <person name="Labutti K."/>
            <person name="Lapidus A."/>
            <person name="Lindquist E."/>
            <person name="Lipzen A."/>
            <person name="Meier-Kolthoff J.P."/>
            <person name="Ohm R.A."/>
            <person name="Otillar R.P."/>
            <person name="Pangilinan J."/>
            <person name="Peng Y."/>
            <person name="Rokas A."/>
            <person name="Rosa C.A."/>
            <person name="Scheuner C."/>
            <person name="Sibirny A.A."/>
            <person name="Slot J.C."/>
            <person name="Stielow J.B."/>
            <person name="Sun H."/>
            <person name="Kurtzman C.P."/>
            <person name="Blackwell M."/>
            <person name="Grigoriev I.V."/>
            <person name="Jeffries T.W."/>
        </authorList>
    </citation>
    <scope>NUCLEOTIDE SEQUENCE [LARGE SCALE GENOMIC DNA]</scope>
    <source>
        <strain evidence="3">DSM 1968</strain>
    </source>
</reference>
<dbReference type="Proteomes" id="UP000095038">
    <property type="component" value="Unassembled WGS sequence"/>
</dbReference>